<evidence type="ECO:0000313" key="7">
    <source>
        <dbReference type="Proteomes" id="UP000009226"/>
    </source>
</evidence>
<dbReference type="GO" id="GO:0046872">
    <property type="term" value="F:metal ion binding"/>
    <property type="evidence" value="ECO:0007669"/>
    <property type="project" value="UniProtKB-KW"/>
</dbReference>
<dbReference type="HOGENOM" id="CLU_041263_0_0_9"/>
<reference evidence="6 7" key="1">
    <citation type="submission" date="2011-05" db="EMBL/GenBank/DDBJ databases">
        <title>Complete sequence of Desulfotomaculum carboxydivorans CO-1-SRB.</title>
        <authorList>
            <consortium name="US DOE Joint Genome Institute"/>
            <person name="Lucas S."/>
            <person name="Han J."/>
            <person name="Lapidus A."/>
            <person name="Cheng J.-F."/>
            <person name="Goodwin L."/>
            <person name="Pitluck S."/>
            <person name="Peters L."/>
            <person name="Mikhailova N."/>
            <person name="Lu M."/>
            <person name="Han C."/>
            <person name="Tapia R."/>
            <person name="Land M."/>
            <person name="Hauser L."/>
            <person name="Kyrpides N."/>
            <person name="Ivanova N."/>
            <person name="Pagani I."/>
            <person name="Stams A."/>
            <person name="Plugge C."/>
            <person name="Muyzer G."/>
            <person name="Kuever J."/>
            <person name="Parshina S."/>
            <person name="Ivanova A."/>
            <person name="Nazina T."/>
            <person name="Woyke T."/>
        </authorList>
    </citation>
    <scope>NUCLEOTIDE SEQUENCE [LARGE SCALE GENOMIC DNA]</scope>
    <source>
        <strain evidence="7">DSM 14880 / VKM B-2319 / CO-1-SRB</strain>
    </source>
</reference>
<evidence type="ECO:0000256" key="2">
    <source>
        <dbReference type="ARBA" id="ARBA00022833"/>
    </source>
</evidence>
<evidence type="ECO:0000313" key="6">
    <source>
        <dbReference type="EMBL" id="AEF93168.1"/>
    </source>
</evidence>
<keyword evidence="3" id="KW-0238">DNA-binding</keyword>
<feature type="domain" description="Transposase putative helix-turn-helix" evidence="5">
    <location>
        <begin position="1"/>
        <end position="44"/>
    </location>
</feature>
<feature type="domain" description="Cas12f1-like TNB" evidence="4">
    <location>
        <begin position="323"/>
        <end position="385"/>
    </location>
</feature>
<dbReference type="EMBL" id="CP002736">
    <property type="protein sequence ID" value="AEF93168.1"/>
    <property type="molecule type" value="Genomic_DNA"/>
</dbReference>
<proteinExistence type="predicted"/>
<dbReference type="KEGG" id="dca:Desca_0264"/>
<protein>
    <submittedName>
        <fullName evidence="6">Transposase IS605 OrfB</fullName>
    </submittedName>
</protein>
<evidence type="ECO:0000259" key="4">
    <source>
        <dbReference type="Pfam" id="PF07282"/>
    </source>
</evidence>
<dbReference type="Pfam" id="PF12323">
    <property type="entry name" value="HTH_OrfB_IS605"/>
    <property type="match status" value="1"/>
</dbReference>
<gene>
    <name evidence="6" type="ordered locus">Desca_0264</name>
</gene>
<keyword evidence="1" id="KW-0479">Metal-binding</keyword>
<dbReference type="eggNOG" id="COG0675">
    <property type="taxonomic scope" value="Bacteria"/>
</dbReference>
<organism evidence="6 7">
    <name type="scientific">Desulfotomaculum nigrificans (strain DSM 14880 / VKM B-2319 / CO-1-SRB)</name>
    <name type="common">Desulfotomaculum carboxydivorans</name>
    <dbReference type="NCBI Taxonomy" id="868595"/>
    <lineage>
        <taxon>Bacteria</taxon>
        <taxon>Bacillati</taxon>
        <taxon>Bacillota</taxon>
        <taxon>Clostridia</taxon>
        <taxon>Eubacteriales</taxon>
        <taxon>Desulfotomaculaceae</taxon>
        <taxon>Desulfotomaculum</taxon>
    </lineage>
</organism>
<evidence type="ECO:0000259" key="5">
    <source>
        <dbReference type="Pfam" id="PF12323"/>
    </source>
</evidence>
<dbReference type="InterPro" id="IPR021027">
    <property type="entry name" value="Transposase_put_HTH"/>
</dbReference>
<evidence type="ECO:0000256" key="3">
    <source>
        <dbReference type="ARBA" id="ARBA00023125"/>
    </source>
</evidence>
<dbReference type="RefSeq" id="WP_013809499.1">
    <property type="nucleotide sequence ID" value="NC_015565.1"/>
</dbReference>
<evidence type="ECO:0000256" key="1">
    <source>
        <dbReference type="ARBA" id="ARBA00022723"/>
    </source>
</evidence>
<dbReference type="AlphaFoldDB" id="F6B5U5"/>
<dbReference type="NCBIfam" id="NF040570">
    <property type="entry name" value="guided_TnpB"/>
    <property type="match status" value="1"/>
</dbReference>
<keyword evidence="7" id="KW-1185">Reference proteome</keyword>
<dbReference type="GO" id="GO:0003677">
    <property type="term" value="F:DNA binding"/>
    <property type="evidence" value="ECO:0007669"/>
    <property type="project" value="UniProtKB-KW"/>
</dbReference>
<dbReference type="STRING" id="868595.Desca_0264"/>
<keyword evidence="2" id="KW-0862">Zinc</keyword>
<dbReference type="Pfam" id="PF07282">
    <property type="entry name" value="Cas12f1-like_TNB"/>
    <property type="match status" value="1"/>
</dbReference>
<dbReference type="InterPro" id="IPR010095">
    <property type="entry name" value="Cas12f1-like_TNB"/>
</dbReference>
<dbReference type="Proteomes" id="UP000009226">
    <property type="component" value="Chromosome"/>
</dbReference>
<accession>F6B5U5</accession>
<sequence length="422" mass="49112">MIFNRKIRLIVTDEQARILDSQSKKCNWLYNQLLAIARDDYINNGNSKKLLSGRNLRNQVPILKQDNPFLKTVHSSPLKNVALRLKDAYMRSFKQGNGLPKFRAWKKKWFSLLYDEPNKGFRINGRELKLSLGTNKEGKRLYITLALEDAPASPESTIKNLRITKDHKAYYAVFCIEKPDKKPAKRLKWIALDPNHKNLMVGINQDGVSYEFKNLTQIKYWDKVIDRLKSKRDVCLRKAKFIETYEGRGYWQPSKRWLRINKALDKAYNARREQIKQGLYAIANRLAKTYDLVLMGDYTPTLETAKYDNMHRSMLNRTAIAKARKIIAWVMEKSGKHFKEVAEEGTTKTCSFCGHEEKKDPTVRVFTCPNCQTTLSRDINSAINIAKKENLLPCLGYVEDLSRTTYTVAWDYTRCDLMVQMN</sequence>
<name>F6B5U5_DESCC</name>